<dbReference type="PANTHER" id="PTHR45436:SF5">
    <property type="entry name" value="SENSOR HISTIDINE KINASE TRCS"/>
    <property type="match status" value="1"/>
</dbReference>
<organism evidence="14 15">
    <name type="scientific">Pseudonocardia hydrocarbonoxydans</name>
    <dbReference type="NCBI Taxonomy" id="76726"/>
    <lineage>
        <taxon>Bacteria</taxon>
        <taxon>Bacillati</taxon>
        <taxon>Actinomycetota</taxon>
        <taxon>Actinomycetes</taxon>
        <taxon>Pseudonocardiales</taxon>
        <taxon>Pseudonocardiaceae</taxon>
        <taxon>Pseudonocardia</taxon>
    </lineage>
</organism>
<keyword evidence="9" id="KW-0902">Two-component regulatory system</keyword>
<dbReference type="GO" id="GO:0005886">
    <property type="term" value="C:plasma membrane"/>
    <property type="evidence" value="ECO:0007669"/>
    <property type="project" value="UniProtKB-SubCell"/>
</dbReference>
<feature type="domain" description="Histidine kinase" evidence="12">
    <location>
        <begin position="228"/>
        <end position="434"/>
    </location>
</feature>
<dbReference type="InterPro" id="IPR050428">
    <property type="entry name" value="TCS_sensor_his_kinase"/>
</dbReference>
<keyword evidence="8" id="KW-1133">Transmembrane helix</keyword>
<feature type="domain" description="HAMP" evidence="13">
    <location>
        <begin position="167"/>
        <end position="220"/>
    </location>
</feature>
<evidence type="ECO:0000313" key="14">
    <source>
        <dbReference type="EMBL" id="GEC18648.1"/>
    </source>
</evidence>
<reference evidence="14 15" key="1">
    <citation type="submission" date="2019-06" db="EMBL/GenBank/DDBJ databases">
        <title>Whole genome shotgun sequence of Pseudonocardia hydrocarbonoxydans NBRC 14498.</title>
        <authorList>
            <person name="Hosoyama A."/>
            <person name="Uohara A."/>
            <person name="Ohji S."/>
            <person name="Ichikawa N."/>
        </authorList>
    </citation>
    <scope>NUCLEOTIDE SEQUENCE [LARGE SCALE GENOMIC DNA]</scope>
    <source>
        <strain evidence="14 15">NBRC 14498</strain>
    </source>
</reference>
<dbReference type="InterPro" id="IPR005467">
    <property type="entry name" value="His_kinase_dom"/>
</dbReference>
<comment type="subcellular location">
    <subcellularLocation>
        <location evidence="2">Cell membrane</location>
    </subcellularLocation>
</comment>
<dbReference type="PRINTS" id="PR00344">
    <property type="entry name" value="BCTRLSENSOR"/>
</dbReference>
<dbReference type="EC" id="2.7.13.3" evidence="3"/>
<evidence type="ECO:0000256" key="4">
    <source>
        <dbReference type="ARBA" id="ARBA00022553"/>
    </source>
</evidence>
<keyword evidence="10" id="KW-0472">Membrane</keyword>
<dbReference type="Pfam" id="PF00512">
    <property type="entry name" value="HisKA"/>
    <property type="match status" value="1"/>
</dbReference>
<dbReference type="Pfam" id="PF00672">
    <property type="entry name" value="HAMP"/>
    <property type="match status" value="1"/>
</dbReference>
<dbReference type="SMART" id="SM00388">
    <property type="entry name" value="HisKA"/>
    <property type="match status" value="1"/>
</dbReference>
<dbReference type="Proteomes" id="UP000320338">
    <property type="component" value="Unassembled WGS sequence"/>
</dbReference>
<dbReference type="InterPro" id="IPR003661">
    <property type="entry name" value="HisK_dim/P_dom"/>
</dbReference>
<dbReference type="SUPFAM" id="SSF47384">
    <property type="entry name" value="Homodimeric domain of signal transducing histidine kinase"/>
    <property type="match status" value="1"/>
</dbReference>
<dbReference type="PROSITE" id="PS50109">
    <property type="entry name" value="HIS_KIN"/>
    <property type="match status" value="1"/>
</dbReference>
<dbReference type="CDD" id="cd00075">
    <property type="entry name" value="HATPase"/>
    <property type="match status" value="1"/>
</dbReference>
<dbReference type="InterPro" id="IPR003660">
    <property type="entry name" value="HAMP_dom"/>
</dbReference>
<dbReference type="Gene3D" id="1.10.287.130">
    <property type="match status" value="1"/>
</dbReference>
<dbReference type="InterPro" id="IPR036097">
    <property type="entry name" value="HisK_dim/P_sf"/>
</dbReference>
<dbReference type="InterPro" id="IPR036890">
    <property type="entry name" value="HATPase_C_sf"/>
</dbReference>
<dbReference type="SMART" id="SM00387">
    <property type="entry name" value="HATPase_c"/>
    <property type="match status" value="1"/>
</dbReference>
<dbReference type="SUPFAM" id="SSF55874">
    <property type="entry name" value="ATPase domain of HSP90 chaperone/DNA topoisomerase II/histidine kinase"/>
    <property type="match status" value="1"/>
</dbReference>
<evidence type="ECO:0000256" key="1">
    <source>
        <dbReference type="ARBA" id="ARBA00000085"/>
    </source>
</evidence>
<dbReference type="Gene3D" id="3.30.565.10">
    <property type="entry name" value="Histidine kinase-like ATPase, C-terminal domain"/>
    <property type="match status" value="1"/>
</dbReference>
<evidence type="ECO:0000259" key="13">
    <source>
        <dbReference type="PROSITE" id="PS50885"/>
    </source>
</evidence>
<proteinExistence type="predicted"/>
<evidence type="ECO:0000256" key="3">
    <source>
        <dbReference type="ARBA" id="ARBA00012438"/>
    </source>
</evidence>
<feature type="compositionally biased region" description="Low complexity" evidence="11">
    <location>
        <begin position="434"/>
        <end position="450"/>
    </location>
</feature>
<evidence type="ECO:0000256" key="6">
    <source>
        <dbReference type="ARBA" id="ARBA00022692"/>
    </source>
</evidence>
<evidence type="ECO:0000259" key="12">
    <source>
        <dbReference type="PROSITE" id="PS50109"/>
    </source>
</evidence>
<evidence type="ECO:0000256" key="9">
    <source>
        <dbReference type="ARBA" id="ARBA00023012"/>
    </source>
</evidence>
<evidence type="ECO:0000313" key="15">
    <source>
        <dbReference type="Proteomes" id="UP000320338"/>
    </source>
</evidence>
<sequence>MRVAAAAAATAVVAVALVLAAVALVLLQERAVRGSVEEQARAIAESAADRLTEGEDAPEVVREVSTGFVLLQVVDAGGRVLAATAPLSATDAVDGGRTAADPDAAVAVTVDDDPLLVVRAEAGNRAVLVAGSLDAAQQSTETVTDLAVIGVPLLTVVAGATTYLFAGRALRPVEAIRARVAAISARDLTRRVPEPDTVDEVGRLARTMNDMLARLDAAQAAQRRFVGDAGHELRSPLATIAARLELAQRRGPTGGDIAAMIPEAQRMTRLVEDLLLLARADERGLTPRRDDVDLDELAENEAARLRTAGDVRVRVTTVPVRVTGDRSQLTRVLGNLAENAARHARTGVEVRLRTERGQAVLEVVDDGPGIAVGDRRRVFERFVRLDEGRARDAGGVGLGLAIVAEVLAAHGGSVEAGAADDGGTVMTVRLPAQPRDTAAPSDPASASRMR</sequence>
<keyword evidence="15" id="KW-1185">Reference proteome</keyword>
<comment type="catalytic activity">
    <reaction evidence="1">
        <text>ATP + protein L-histidine = ADP + protein N-phospho-L-histidine.</text>
        <dbReference type="EC" id="2.7.13.3"/>
    </reaction>
</comment>
<feature type="region of interest" description="Disordered" evidence="11">
    <location>
        <begin position="429"/>
        <end position="450"/>
    </location>
</feature>
<name>A0A4Y3WJF5_9PSEU</name>
<dbReference type="CDD" id="cd00082">
    <property type="entry name" value="HisKA"/>
    <property type="match status" value="1"/>
</dbReference>
<dbReference type="PROSITE" id="PS50885">
    <property type="entry name" value="HAMP"/>
    <property type="match status" value="1"/>
</dbReference>
<evidence type="ECO:0000256" key="5">
    <source>
        <dbReference type="ARBA" id="ARBA00022679"/>
    </source>
</evidence>
<evidence type="ECO:0000256" key="11">
    <source>
        <dbReference type="SAM" id="MobiDB-lite"/>
    </source>
</evidence>
<dbReference type="GO" id="GO:0000155">
    <property type="term" value="F:phosphorelay sensor kinase activity"/>
    <property type="evidence" value="ECO:0007669"/>
    <property type="project" value="InterPro"/>
</dbReference>
<dbReference type="Pfam" id="PF02518">
    <property type="entry name" value="HATPase_c"/>
    <property type="match status" value="1"/>
</dbReference>
<keyword evidence="6" id="KW-0812">Transmembrane</keyword>
<keyword evidence="5" id="KW-0808">Transferase</keyword>
<keyword evidence="7 14" id="KW-0418">Kinase</keyword>
<accession>A0A4Y3WJF5</accession>
<evidence type="ECO:0000256" key="8">
    <source>
        <dbReference type="ARBA" id="ARBA00022989"/>
    </source>
</evidence>
<dbReference type="InterPro" id="IPR004358">
    <property type="entry name" value="Sig_transdc_His_kin-like_C"/>
</dbReference>
<protein>
    <recommendedName>
        <fullName evidence="3">histidine kinase</fullName>
        <ecNumber evidence="3">2.7.13.3</ecNumber>
    </recommendedName>
</protein>
<dbReference type="PANTHER" id="PTHR45436">
    <property type="entry name" value="SENSOR HISTIDINE KINASE YKOH"/>
    <property type="match status" value="1"/>
</dbReference>
<dbReference type="InterPro" id="IPR003594">
    <property type="entry name" value="HATPase_dom"/>
</dbReference>
<dbReference type="SUPFAM" id="SSF158472">
    <property type="entry name" value="HAMP domain-like"/>
    <property type="match status" value="1"/>
</dbReference>
<keyword evidence="4" id="KW-0597">Phosphoprotein</keyword>
<evidence type="ECO:0000256" key="7">
    <source>
        <dbReference type="ARBA" id="ARBA00022777"/>
    </source>
</evidence>
<dbReference type="AlphaFoldDB" id="A0A4Y3WJF5"/>
<dbReference type="CDD" id="cd06225">
    <property type="entry name" value="HAMP"/>
    <property type="match status" value="1"/>
</dbReference>
<evidence type="ECO:0000256" key="2">
    <source>
        <dbReference type="ARBA" id="ARBA00004236"/>
    </source>
</evidence>
<gene>
    <name evidence="14" type="ORF">PHY01_09310</name>
</gene>
<dbReference type="Gene3D" id="6.10.340.10">
    <property type="match status" value="1"/>
</dbReference>
<evidence type="ECO:0000256" key="10">
    <source>
        <dbReference type="ARBA" id="ARBA00023136"/>
    </source>
</evidence>
<comment type="caution">
    <text evidence="14">The sequence shown here is derived from an EMBL/GenBank/DDBJ whole genome shotgun (WGS) entry which is preliminary data.</text>
</comment>
<dbReference type="EMBL" id="BJNG01000006">
    <property type="protein sequence ID" value="GEC18648.1"/>
    <property type="molecule type" value="Genomic_DNA"/>
</dbReference>
<dbReference type="SMART" id="SM00304">
    <property type="entry name" value="HAMP"/>
    <property type="match status" value="1"/>
</dbReference>